<name>A0AA94JMB3_9FLAO</name>
<feature type="transmembrane region" description="Helical" evidence="1">
    <location>
        <begin position="18"/>
        <end position="36"/>
    </location>
</feature>
<evidence type="ECO:0000256" key="1">
    <source>
        <dbReference type="SAM" id="Phobius"/>
    </source>
</evidence>
<keyword evidence="1" id="KW-1133">Transmembrane helix</keyword>
<dbReference type="RefSeq" id="WP_060382797.1">
    <property type="nucleotide sequence ID" value="NZ_MTDB01000017.1"/>
</dbReference>
<dbReference type="EMBL" id="RWGX01000005">
    <property type="protein sequence ID" value="RVU87040.1"/>
    <property type="molecule type" value="Genomic_DNA"/>
</dbReference>
<dbReference type="GeneID" id="56895833"/>
<accession>A0AA94JMB3</accession>
<reference evidence="2" key="1">
    <citation type="submission" date="2018-12" db="EMBL/GenBank/DDBJ databases">
        <title>Draft genome sequence of Flaovobacterium columnare BGFS27 isolated from channel catfish in Alabama.</title>
        <authorList>
            <person name="Cai W."/>
            <person name="Arias C."/>
        </authorList>
    </citation>
    <scope>NUCLEOTIDE SEQUENCE [LARGE SCALE GENOMIC DNA]</scope>
    <source>
        <strain evidence="2">BGFS27</strain>
    </source>
</reference>
<dbReference type="KEGG" id="fcv:AWN65_08630"/>
<gene>
    <name evidence="2" type="ORF">EJB19_11820</name>
</gene>
<dbReference type="AlphaFoldDB" id="A0AA94JMB3"/>
<protein>
    <submittedName>
        <fullName evidence="2">Uncharacterized protein</fullName>
    </submittedName>
</protein>
<organism evidence="2">
    <name type="scientific">Flavobacterium columnare</name>
    <dbReference type="NCBI Taxonomy" id="996"/>
    <lineage>
        <taxon>Bacteria</taxon>
        <taxon>Pseudomonadati</taxon>
        <taxon>Bacteroidota</taxon>
        <taxon>Flavobacteriia</taxon>
        <taxon>Flavobacteriales</taxon>
        <taxon>Flavobacteriaceae</taxon>
        <taxon>Flavobacterium</taxon>
    </lineage>
</organism>
<proteinExistence type="predicted"/>
<sequence>MSLNLDQMRKEKVKNQKIFWFLTFIVGSVAFGSYYYNLEEQTIKNVNSQLGTCQTPEEAYRETQKALHLISAQLNSGMKNVNKLKEYDQTTRKIFKK</sequence>
<comment type="caution">
    <text evidence="2">The sequence shown here is derived from an EMBL/GenBank/DDBJ whole genome shotgun (WGS) entry which is preliminary data.</text>
</comment>
<keyword evidence="1" id="KW-0812">Transmembrane</keyword>
<evidence type="ECO:0000313" key="2">
    <source>
        <dbReference type="EMBL" id="RVU87040.1"/>
    </source>
</evidence>
<keyword evidence="1" id="KW-0472">Membrane</keyword>